<dbReference type="Proteomes" id="UP000886520">
    <property type="component" value="Chromosome 25"/>
</dbReference>
<comment type="caution">
    <text evidence="1">The sequence shown here is derived from an EMBL/GenBank/DDBJ whole genome shotgun (WGS) entry which is preliminary data.</text>
</comment>
<evidence type="ECO:0000313" key="2">
    <source>
        <dbReference type="Proteomes" id="UP000886520"/>
    </source>
</evidence>
<gene>
    <name evidence="1" type="ORF">GOP47_0026080</name>
</gene>
<name>A0A9D4U402_ADICA</name>
<keyword evidence="2" id="KW-1185">Reference proteome</keyword>
<protein>
    <submittedName>
        <fullName evidence="1">Uncharacterized protein</fullName>
    </submittedName>
</protein>
<dbReference type="EMBL" id="JABFUD020000025">
    <property type="protein sequence ID" value="KAI5059761.1"/>
    <property type="molecule type" value="Genomic_DNA"/>
</dbReference>
<dbReference type="OrthoDB" id="1972753at2759"/>
<organism evidence="1 2">
    <name type="scientific">Adiantum capillus-veneris</name>
    <name type="common">Maidenhair fern</name>
    <dbReference type="NCBI Taxonomy" id="13818"/>
    <lineage>
        <taxon>Eukaryota</taxon>
        <taxon>Viridiplantae</taxon>
        <taxon>Streptophyta</taxon>
        <taxon>Embryophyta</taxon>
        <taxon>Tracheophyta</taxon>
        <taxon>Polypodiopsida</taxon>
        <taxon>Polypodiidae</taxon>
        <taxon>Polypodiales</taxon>
        <taxon>Pteridineae</taxon>
        <taxon>Pteridaceae</taxon>
        <taxon>Vittarioideae</taxon>
        <taxon>Adiantum</taxon>
    </lineage>
</organism>
<sequence>MQPRERTRTHTLSLSLSLSLSHTQTLIFTTSSSLLPFSSKAFHRHISLSLSLSLSLRSAYCISFLTPAPPCRQYTCILRRVHLPPSPMSLSLFSDSRKRRRCSADAFCADHFNNGLHSSDNLICSETFHLQGCEVCGWMPSANLCASQVKTSVDLGHASHKKSHASSPLSCIADNEDSADSSTGSSCCSSLPSRESSITEQQRLYCLSGTAEDEAESWSWCGGDGASEVDIASFFHDDELCDDASNESLSFNPETIFVSDAGFNVDNCSSCEDARLVGCSVEHGSWFLNDLDNNSQAFLNEVLDQEWMAAAVANLEKLNDTLRADSCVLHLLESDHSCKEF</sequence>
<evidence type="ECO:0000313" key="1">
    <source>
        <dbReference type="EMBL" id="KAI5059761.1"/>
    </source>
</evidence>
<dbReference type="AlphaFoldDB" id="A0A9D4U402"/>
<reference evidence="1" key="1">
    <citation type="submission" date="2021-01" db="EMBL/GenBank/DDBJ databases">
        <title>Adiantum capillus-veneris genome.</title>
        <authorList>
            <person name="Fang Y."/>
            <person name="Liao Q."/>
        </authorList>
    </citation>
    <scope>NUCLEOTIDE SEQUENCE</scope>
    <source>
        <strain evidence="1">H3</strain>
        <tissue evidence="1">Leaf</tissue>
    </source>
</reference>
<accession>A0A9D4U402</accession>
<proteinExistence type="predicted"/>